<dbReference type="EMBL" id="UINC01047474">
    <property type="protein sequence ID" value="SVB56790.1"/>
    <property type="molecule type" value="Genomic_DNA"/>
</dbReference>
<proteinExistence type="predicted"/>
<evidence type="ECO:0000313" key="1">
    <source>
        <dbReference type="EMBL" id="SVB56790.1"/>
    </source>
</evidence>
<reference evidence="1" key="1">
    <citation type="submission" date="2018-05" db="EMBL/GenBank/DDBJ databases">
        <authorList>
            <person name="Lanie J.A."/>
            <person name="Ng W.-L."/>
            <person name="Kazmierczak K.M."/>
            <person name="Andrzejewski T.M."/>
            <person name="Davidsen T.M."/>
            <person name="Wayne K.J."/>
            <person name="Tettelin H."/>
            <person name="Glass J.I."/>
            <person name="Rusch D."/>
            <person name="Podicherti R."/>
            <person name="Tsui H.-C.T."/>
            <person name="Winkler M.E."/>
        </authorList>
    </citation>
    <scope>NUCLEOTIDE SEQUENCE</scope>
</reference>
<dbReference type="PANTHER" id="PTHR48054:SF30">
    <property type="entry name" value="LEUCINE-RICH REPEAT PROTEIN KINASE FAMILY PROTEIN"/>
    <property type="match status" value="1"/>
</dbReference>
<dbReference type="AlphaFoldDB" id="A0A382F1E0"/>
<dbReference type="SUPFAM" id="SSF52058">
    <property type="entry name" value="L domain-like"/>
    <property type="match status" value="1"/>
</dbReference>
<dbReference type="InterPro" id="IPR052592">
    <property type="entry name" value="LRR-RLK"/>
</dbReference>
<dbReference type="Gene3D" id="3.80.10.10">
    <property type="entry name" value="Ribonuclease Inhibitor"/>
    <property type="match status" value="1"/>
</dbReference>
<accession>A0A382F1E0</accession>
<dbReference type="Pfam" id="PF00560">
    <property type="entry name" value="LRR_1"/>
    <property type="match status" value="1"/>
</dbReference>
<dbReference type="InterPro" id="IPR001611">
    <property type="entry name" value="Leu-rich_rpt"/>
</dbReference>
<evidence type="ECO:0008006" key="2">
    <source>
        <dbReference type="Google" id="ProtNLM"/>
    </source>
</evidence>
<protein>
    <recommendedName>
        <fullName evidence="2">L domain-like protein</fullName>
    </recommendedName>
</protein>
<name>A0A382F1E0_9ZZZZ</name>
<dbReference type="InterPro" id="IPR032675">
    <property type="entry name" value="LRR_dom_sf"/>
</dbReference>
<gene>
    <name evidence="1" type="ORF">METZ01_LOCUS209644</name>
</gene>
<organism evidence="1">
    <name type="scientific">marine metagenome</name>
    <dbReference type="NCBI Taxonomy" id="408172"/>
    <lineage>
        <taxon>unclassified sequences</taxon>
        <taxon>metagenomes</taxon>
        <taxon>ecological metagenomes</taxon>
    </lineage>
</organism>
<dbReference type="PANTHER" id="PTHR48054">
    <property type="entry name" value="RECEPTOR KINASE-LIKE PROTEIN XA21"/>
    <property type="match status" value="1"/>
</dbReference>
<sequence length="175" mass="20163">MIKLRWLIPFLAFLSSLFGDCDGFNWYHNINLEDCDPVDREVLQKFIANSGDSLEIDMDVNYNGEVEILELGWQLWEDGRLIHWICQEVPSPYYFYEYDCGLSGNIPDEIGNLDALIKLRLQSNNLSGEIPPSICNLNIIDAGNYWFNLENNNLCPPYPDCLEEIMGTQIITNCK</sequence>